<evidence type="ECO:0000313" key="2">
    <source>
        <dbReference type="EMBL" id="VBA46320.1"/>
    </source>
</evidence>
<dbReference type="InterPro" id="IPR051549">
    <property type="entry name" value="PEP_Utilizing_Enz"/>
</dbReference>
<sequence>MRLAGLILPPTFTLRWEPLGSDNAGASTQVLHGIGASPGIVRGQVRVVPTPDDIDDIEPDSVLIARVTDVGWTPTFGCVAAVVTDIGGLHSYAAIVAREFGIPCVVGTTRATRDLPNGRVVEVDGTRGTVTLVNSG</sequence>
<dbReference type="InterPro" id="IPR036637">
    <property type="entry name" value="Phosphohistidine_dom_sf"/>
</dbReference>
<organism evidence="2 3">
    <name type="scientific">Mycobacterium innocens</name>
    <dbReference type="NCBI Taxonomy" id="2341083"/>
    <lineage>
        <taxon>Bacteria</taxon>
        <taxon>Bacillati</taxon>
        <taxon>Actinomycetota</taxon>
        <taxon>Actinomycetes</taxon>
        <taxon>Mycobacteriales</taxon>
        <taxon>Mycobacteriaceae</taxon>
        <taxon>Mycobacterium</taxon>
    </lineage>
</organism>
<proteinExistence type="predicted"/>
<evidence type="ECO:0000313" key="3">
    <source>
        <dbReference type="Proteomes" id="UP000267289"/>
    </source>
</evidence>
<feature type="domain" description="PEP-utilising enzyme mobile" evidence="1">
    <location>
        <begin position="57"/>
        <end position="128"/>
    </location>
</feature>
<dbReference type="EMBL" id="UPHQ01000313">
    <property type="protein sequence ID" value="VBA46320.1"/>
    <property type="molecule type" value="Genomic_DNA"/>
</dbReference>
<dbReference type="PANTHER" id="PTHR43615:SF1">
    <property type="entry name" value="PPDK_N DOMAIN-CONTAINING PROTEIN"/>
    <property type="match status" value="1"/>
</dbReference>
<dbReference type="InterPro" id="IPR008279">
    <property type="entry name" value="PEP-util_enz_mobile_dom"/>
</dbReference>
<dbReference type="GO" id="GO:0016772">
    <property type="term" value="F:transferase activity, transferring phosphorus-containing groups"/>
    <property type="evidence" value="ECO:0007669"/>
    <property type="project" value="InterPro"/>
</dbReference>
<dbReference type="Proteomes" id="UP000267289">
    <property type="component" value="Unassembled WGS sequence"/>
</dbReference>
<dbReference type="OrthoDB" id="9765468at2"/>
<gene>
    <name evidence="2" type="primary">cmdD_1</name>
    <name evidence="2" type="ORF">LAUMK13_05649</name>
</gene>
<dbReference type="PANTHER" id="PTHR43615">
    <property type="entry name" value="PHOSPHOENOLPYRUVATE SYNTHASE-RELATED"/>
    <property type="match status" value="1"/>
</dbReference>
<protein>
    <submittedName>
        <fullName evidence="2">Chondramide synthase cmdD</fullName>
    </submittedName>
</protein>
<name>A0A498QIJ4_9MYCO</name>
<dbReference type="AlphaFoldDB" id="A0A498QIJ4"/>
<dbReference type="SUPFAM" id="SSF52009">
    <property type="entry name" value="Phosphohistidine domain"/>
    <property type="match status" value="1"/>
</dbReference>
<reference evidence="2 3" key="1">
    <citation type="submission" date="2018-09" db="EMBL/GenBank/DDBJ databases">
        <authorList>
            <person name="Tagini F."/>
        </authorList>
    </citation>
    <scope>NUCLEOTIDE SEQUENCE [LARGE SCALE GENOMIC DNA]</scope>
    <source>
        <strain evidence="2 3">MK13</strain>
    </source>
</reference>
<dbReference type="Gene3D" id="3.50.30.10">
    <property type="entry name" value="Phosphohistidine domain"/>
    <property type="match status" value="1"/>
</dbReference>
<evidence type="ECO:0000259" key="1">
    <source>
        <dbReference type="Pfam" id="PF00391"/>
    </source>
</evidence>
<dbReference type="RefSeq" id="WP_075543035.1">
    <property type="nucleotide sequence ID" value="NZ_UPHQ01000313.1"/>
</dbReference>
<keyword evidence="3" id="KW-1185">Reference proteome</keyword>
<dbReference type="Pfam" id="PF00391">
    <property type="entry name" value="PEP-utilizers"/>
    <property type="match status" value="1"/>
</dbReference>
<accession>A0A498QIJ4</accession>